<dbReference type="PIRSF" id="PIRSF005956">
    <property type="entry name" value="BtpA"/>
    <property type="match status" value="1"/>
</dbReference>
<dbReference type="NCBIfam" id="TIGR00259">
    <property type="entry name" value="thylakoid_BtpA"/>
    <property type="match status" value="1"/>
</dbReference>
<comment type="similarity">
    <text evidence="1">Belongs to the BtpA family.</text>
</comment>
<dbReference type="PANTHER" id="PTHR21381">
    <property type="entry name" value="ZGC:162297"/>
    <property type="match status" value="1"/>
</dbReference>
<evidence type="ECO:0000313" key="3">
    <source>
        <dbReference type="Proteomes" id="UP000244908"/>
    </source>
</evidence>
<dbReference type="Pfam" id="PF03437">
    <property type="entry name" value="BtpA"/>
    <property type="match status" value="1"/>
</dbReference>
<dbReference type="EMBL" id="CP029185">
    <property type="protein sequence ID" value="AWH87515.1"/>
    <property type="molecule type" value="Genomic_DNA"/>
</dbReference>
<organism evidence="2 3">
    <name type="scientific">Limnobaculum parvum</name>
    <dbReference type="NCBI Taxonomy" id="2172103"/>
    <lineage>
        <taxon>Bacteria</taxon>
        <taxon>Pseudomonadati</taxon>
        <taxon>Pseudomonadota</taxon>
        <taxon>Gammaproteobacteria</taxon>
        <taxon>Enterobacterales</taxon>
        <taxon>Budviciaceae</taxon>
        <taxon>Limnobaculum</taxon>
    </lineage>
</organism>
<dbReference type="OrthoDB" id="9791357at2"/>
<keyword evidence="3" id="KW-1185">Reference proteome</keyword>
<name>A0A2Y9TV02_9GAMM</name>
<dbReference type="KEGG" id="lpv:HYN51_02410"/>
<evidence type="ECO:0000256" key="1">
    <source>
        <dbReference type="ARBA" id="ARBA00006007"/>
    </source>
</evidence>
<protein>
    <submittedName>
        <fullName evidence="2">SgcQ protein</fullName>
    </submittedName>
</protein>
<accession>A0A2Y9TV02</accession>
<proteinExistence type="inferred from homology"/>
<gene>
    <name evidence="2" type="ORF">HYN51_02410</name>
</gene>
<dbReference type="InterPro" id="IPR011060">
    <property type="entry name" value="RibuloseP-bd_barrel"/>
</dbReference>
<dbReference type="SUPFAM" id="SSF51366">
    <property type="entry name" value="Ribulose-phoshate binding barrel"/>
    <property type="match status" value="1"/>
</dbReference>
<dbReference type="AlphaFoldDB" id="A0A2Y9TV02"/>
<dbReference type="PANTHER" id="PTHR21381:SF3">
    <property type="entry name" value="SGC REGION PROTEIN SGCQ-RELATED"/>
    <property type="match status" value="1"/>
</dbReference>
<sequence length="268" mass="29287">MSWLKSVIGTEKTVIAMCHFRALPGDPSFDASKGMSWVIDRAYDDLTALQNGGVDAVMFSNEFSMPYLTKVKPETSAAMARIIGQLMTEIRVPYGVNVLWDPVASFDLAMAVDALFIREIFTGAYASDFGVWNTNVGETIRHQQRIGAGKVKTLFNIVPEAAVYLGNRDIQSIAKSTVFNNRPDALCVSGLTAGSKTDSATLKLVKDTVPNTVVLANTGVCLENVEEQLSIADGCVTATHFKKDGIFENFVDGDRVARFMDKVRSIRQ</sequence>
<dbReference type="InterPro" id="IPR005137">
    <property type="entry name" value="BtpA"/>
</dbReference>
<dbReference type="RefSeq" id="WP_108899603.1">
    <property type="nucleotide sequence ID" value="NZ_CP029185.2"/>
</dbReference>
<reference evidence="2 3" key="1">
    <citation type="journal article" date="2019" name="Int. J. Syst. Evol. Microbiol.">
        <title>Limnobaculum parvum gen. nov., sp. nov., isolated from a freshwater lake.</title>
        <authorList>
            <person name="Baek C."/>
            <person name="Shin S.K."/>
            <person name="Yi H."/>
        </authorList>
    </citation>
    <scope>NUCLEOTIDE SEQUENCE [LARGE SCALE GENOMIC DNA]</scope>
    <source>
        <strain evidence="2 3">HYN0051</strain>
    </source>
</reference>
<dbReference type="Proteomes" id="UP000244908">
    <property type="component" value="Chromosome"/>
</dbReference>
<evidence type="ECO:0000313" key="2">
    <source>
        <dbReference type="EMBL" id="AWH87515.1"/>
    </source>
</evidence>